<dbReference type="Pfam" id="PF19659">
    <property type="entry name" value="DUF6162"/>
    <property type="match status" value="1"/>
</dbReference>
<dbReference type="Proteomes" id="UP001169862">
    <property type="component" value="Unassembled WGS sequence"/>
</dbReference>
<sequence>MSTLVIIKPAGVRHENIGVLLFALLVLGLAAGYIDYSAAPRAAQHSTMTDQIDSRHDLNPIEQGLHADLKAAAEDILWRLAEQEPVTLKDLNDDLIPPFANDVVSQERGGHQWRLVSTPDQDYWLYIGSSAKPSIAGSFALLVNTNLTHNTPPTSKESADAIKASLWFIAKPAPNLPTKDNLLPNHSTIENALKTVGWKQVVSHFDASVTRPGT</sequence>
<dbReference type="RefSeq" id="WP_303549316.1">
    <property type="nucleotide sequence ID" value="NZ_JAUOPG010000003.1"/>
</dbReference>
<dbReference type="AlphaFoldDB" id="A0AAW7XHF6"/>
<dbReference type="EMBL" id="JAUOPG010000003">
    <property type="protein sequence ID" value="MDO6453166.1"/>
    <property type="molecule type" value="Genomic_DNA"/>
</dbReference>
<dbReference type="InterPro" id="IPR046160">
    <property type="entry name" value="DUF6162"/>
</dbReference>
<evidence type="ECO:0000313" key="2">
    <source>
        <dbReference type="Proteomes" id="UP001169862"/>
    </source>
</evidence>
<gene>
    <name evidence="1" type="ORF">Q4490_06275</name>
</gene>
<proteinExistence type="predicted"/>
<reference evidence="1" key="1">
    <citation type="submission" date="2023-07" db="EMBL/GenBank/DDBJ databases">
        <title>Genome content predicts the carbon catabolic preferences of heterotrophic bacteria.</title>
        <authorList>
            <person name="Gralka M."/>
        </authorList>
    </citation>
    <scope>NUCLEOTIDE SEQUENCE</scope>
    <source>
        <strain evidence="1">I2M16</strain>
    </source>
</reference>
<name>A0AAW7XHF6_9GAMM</name>
<protein>
    <submittedName>
        <fullName evidence="1">DUF6162 family protein</fullName>
    </submittedName>
</protein>
<comment type="caution">
    <text evidence="1">The sequence shown here is derived from an EMBL/GenBank/DDBJ whole genome shotgun (WGS) entry which is preliminary data.</text>
</comment>
<accession>A0AAW7XHF6</accession>
<evidence type="ECO:0000313" key="1">
    <source>
        <dbReference type="EMBL" id="MDO6453166.1"/>
    </source>
</evidence>
<organism evidence="1 2">
    <name type="scientific">Neptunomonas phycophila</name>
    <dbReference type="NCBI Taxonomy" id="1572645"/>
    <lineage>
        <taxon>Bacteria</taxon>
        <taxon>Pseudomonadati</taxon>
        <taxon>Pseudomonadota</taxon>
        <taxon>Gammaproteobacteria</taxon>
        <taxon>Oceanospirillales</taxon>
        <taxon>Oceanospirillaceae</taxon>
        <taxon>Neptunomonas</taxon>
    </lineage>
</organism>